<keyword evidence="2" id="KW-0472">Membrane</keyword>
<sequence>MAGANSSRSKVVIVVVALVAVLGAIWIFFPDPAKDAGGKNRGDATADSKGTQLPPPPAPSVPIELHGAANELSDLVAKAGLTPEERIQGVGQLLYTYRQGFGGNPPGLNEDVVTALLGVNEKHTALLPKTCAAIRDGQLVDDWGTPYWFHAISSKQMEVRSAGPDRELFTPDDLTLE</sequence>
<accession>A0A366HLZ9</accession>
<gene>
    <name evidence="3" type="ORF">DES53_105352</name>
</gene>
<feature type="compositionally biased region" description="Basic and acidic residues" evidence="1">
    <location>
        <begin position="36"/>
        <end position="46"/>
    </location>
</feature>
<feature type="transmembrane region" description="Helical" evidence="2">
    <location>
        <begin position="12"/>
        <end position="29"/>
    </location>
</feature>
<keyword evidence="2" id="KW-1133">Transmembrane helix</keyword>
<keyword evidence="4" id="KW-1185">Reference proteome</keyword>
<dbReference type="AlphaFoldDB" id="A0A366HLZ9"/>
<keyword evidence="2" id="KW-0812">Transmembrane</keyword>
<evidence type="ECO:0000256" key="1">
    <source>
        <dbReference type="SAM" id="MobiDB-lite"/>
    </source>
</evidence>
<dbReference type="Proteomes" id="UP000253426">
    <property type="component" value="Unassembled WGS sequence"/>
</dbReference>
<comment type="caution">
    <text evidence="3">The sequence shown here is derived from an EMBL/GenBank/DDBJ whole genome shotgun (WGS) entry which is preliminary data.</text>
</comment>
<organism evidence="3 4">
    <name type="scientific">Roseimicrobium gellanilyticum</name>
    <dbReference type="NCBI Taxonomy" id="748857"/>
    <lineage>
        <taxon>Bacteria</taxon>
        <taxon>Pseudomonadati</taxon>
        <taxon>Verrucomicrobiota</taxon>
        <taxon>Verrucomicrobiia</taxon>
        <taxon>Verrucomicrobiales</taxon>
        <taxon>Verrucomicrobiaceae</taxon>
        <taxon>Roseimicrobium</taxon>
    </lineage>
</organism>
<evidence type="ECO:0000313" key="4">
    <source>
        <dbReference type="Proteomes" id="UP000253426"/>
    </source>
</evidence>
<evidence type="ECO:0000313" key="3">
    <source>
        <dbReference type="EMBL" id="RBP43953.1"/>
    </source>
</evidence>
<proteinExistence type="predicted"/>
<name>A0A366HLZ9_9BACT</name>
<feature type="region of interest" description="Disordered" evidence="1">
    <location>
        <begin position="36"/>
        <end position="59"/>
    </location>
</feature>
<dbReference type="EMBL" id="QNRR01000005">
    <property type="protein sequence ID" value="RBP43953.1"/>
    <property type="molecule type" value="Genomic_DNA"/>
</dbReference>
<protein>
    <submittedName>
        <fullName evidence="3">Uncharacterized protein</fullName>
    </submittedName>
</protein>
<reference evidence="3 4" key="1">
    <citation type="submission" date="2018-06" db="EMBL/GenBank/DDBJ databases">
        <title>Genomic Encyclopedia of Type Strains, Phase IV (KMG-IV): sequencing the most valuable type-strain genomes for metagenomic binning, comparative biology and taxonomic classification.</title>
        <authorList>
            <person name="Goeker M."/>
        </authorList>
    </citation>
    <scope>NUCLEOTIDE SEQUENCE [LARGE SCALE GENOMIC DNA]</scope>
    <source>
        <strain evidence="3 4">DSM 25532</strain>
    </source>
</reference>
<evidence type="ECO:0000256" key="2">
    <source>
        <dbReference type="SAM" id="Phobius"/>
    </source>
</evidence>